<dbReference type="PROSITE" id="PS50106">
    <property type="entry name" value="PDZ"/>
    <property type="match status" value="1"/>
</dbReference>
<evidence type="ECO:0000259" key="9">
    <source>
        <dbReference type="PROSITE" id="PS50106"/>
    </source>
</evidence>
<dbReference type="Gene3D" id="3.90.226.10">
    <property type="entry name" value="2-enoyl-CoA Hydratase, Chain A, domain 1"/>
    <property type="match status" value="1"/>
</dbReference>
<dbReference type="SMART" id="SM00245">
    <property type="entry name" value="TSPc"/>
    <property type="match status" value="1"/>
</dbReference>
<dbReference type="SUPFAM" id="SSF50156">
    <property type="entry name" value="PDZ domain-like"/>
    <property type="match status" value="1"/>
</dbReference>
<dbReference type="InterPro" id="IPR041489">
    <property type="entry name" value="PDZ_6"/>
</dbReference>
<evidence type="ECO:0000256" key="3">
    <source>
        <dbReference type="ARBA" id="ARBA00022801"/>
    </source>
</evidence>
<feature type="domain" description="PDZ" evidence="9">
    <location>
        <begin position="86"/>
        <end position="151"/>
    </location>
</feature>
<dbReference type="CDD" id="cd06782">
    <property type="entry name" value="cpPDZ_CPP-like"/>
    <property type="match status" value="1"/>
</dbReference>
<accession>A0ABU5NA90</accession>
<feature type="coiled-coil region" evidence="6">
    <location>
        <begin position="206"/>
        <end position="237"/>
    </location>
</feature>
<evidence type="ECO:0000256" key="8">
    <source>
        <dbReference type="SAM" id="SignalP"/>
    </source>
</evidence>
<dbReference type="Pfam" id="PF03572">
    <property type="entry name" value="Peptidase_S41"/>
    <property type="match status" value="1"/>
</dbReference>
<evidence type="ECO:0000256" key="2">
    <source>
        <dbReference type="ARBA" id="ARBA00022670"/>
    </source>
</evidence>
<name>A0ABU5NA90_9RICK</name>
<feature type="signal peptide" evidence="8">
    <location>
        <begin position="1"/>
        <end position="19"/>
    </location>
</feature>
<dbReference type="InterPro" id="IPR036034">
    <property type="entry name" value="PDZ_sf"/>
</dbReference>
<dbReference type="CDD" id="cd07560">
    <property type="entry name" value="Peptidase_S41_CPP"/>
    <property type="match status" value="1"/>
</dbReference>
<keyword evidence="4 5" id="KW-0720">Serine protease</keyword>
<dbReference type="NCBIfam" id="TIGR00225">
    <property type="entry name" value="prc"/>
    <property type="match status" value="1"/>
</dbReference>
<comment type="similarity">
    <text evidence="1 5">Belongs to the peptidase S41A family.</text>
</comment>
<dbReference type="SUPFAM" id="SSF52096">
    <property type="entry name" value="ClpP/crotonase"/>
    <property type="match status" value="1"/>
</dbReference>
<comment type="caution">
    <text evidence="10">The sequence shown here is derived from an EMBL/GenBank/DDBJ whole genome shotgun (WGS) entry which is preliminary data.</text>
</comment>
<dbReference type="Gene3D" id="2.30.42.10">
    <property type="match status" value="1"/>
</dbReference>
<reference evidence="10 11" key="1">
    <citation type="submission" date="2023-03" db="EMBL/GenBank/DDBJ databases">
        <title>Host association and intracellularity evolved multiple times independently in the Rickettsiales.</title>
        <authorList>
            <person name="Castelli M."/>
            <person name="Nardi T."/>
            <person name="Gammuto L."/>
            <person name="Bellinzona G."/>
            <person name="Sabaneyeva E."/>
            <person name="Potekhin A."/>
            <person name="Serra V."/>
            <person name="Petroni G."/>
            <person name="Sassera D."/>
        </authorList>
    </citation>
    <scope>NUCLEOTIDE SEQUENCE [LARGE SCALE GENOMIC DNA]</scope>
    <source>
        <strain evidence="10 11">Sr 2-6</strain>
    </source>
</reference>
<dbReference type="PANTHER" id="PTHR32060">
    <property type="entry name" value="TAIL-SPECIFIC PROTEASE"/>
    <property type="match status" value="1"/>
</dbReference>
<keyword evidence="6" id="KW-0175">Coiled coil</keyword>
<dbReference type="Pfam" id="PF17820">
    <property type="entry name" value="PDZ_6"/>
    <property type="match status" value="1"/>
</dbReference>
<evidence type="ECO:0000256" key="4">
    <source>
        <dbReference type="ARBA" id="ARBA00022825"/>
    </source>
</evidence>
<protein>
    <submittedName>
        <fullName evidence="10">S41 family peptidase</fullName>
    </submittedName>
</protein>
<dbReference type="InterPro" id="IPR004447">
    <property type="entry name" value="Peptidase_S41A"/>
</dbReference>
<evidence type="ECO:0000313" key="10">
    <source>
        <dbReference type="EMBL" id="MEA0970097.1"/>
    </source>
</evidence>
<dbReference type="InterPro" id="IPR055210">
    <property type="entry name" value="CtpA/B_N"/>
</dbReference>
<evidence type="ECO:0000313" key="11">
    <source>
        <dbReference type="Proteomes" id="UP001291687"/>
    </source>
</evidence>
<keyword evidence="11" id="KW-1185">Reference proteome</keyword>
<evidence type="ECO:0000256" key="5">
    <source>
        <dbReference type="RuleBase" id="RU004404"/>
    </source>
</evidence>
<evidence type="ECO:0000256" key="6">
    <source>
        <dbReference type="SAM" id="Coils"/>
    </source>
</evidence>
<dbReference type="InterPro" id="IPR005151">
    <property type="entry name" value="Tail-specific_protease"/>
</dbReference>
<sequence length="441" mass="49161">MFKFVITVFLTLIATVSFAAEDKKVEVDNRPDSYYFRQFQDVFQRIEKDYMQVPNRQEMTDEAINGMLRSLDPYSGYFTDDDLEFFITQTDGEFGGIGVEIIPDNGAVKVITPIDDLPAHKAGIRAGDYIIGVNGQLVSNIGFNKAVKEMRGEPGSKLNLLVVKEDENITKEIELTREIVKIKPIKFDIEEDDNGGVGYIRIVAFNNQTTTELKKAVDEIEKKLQKKKKNLKGIILDVRSNPGGLLDQAVAVCEYFIDHGTIVSIRGRDSANDSVVSAGRFVAKAPNVPTVVLVNSGTASAAEIVAGALQDHKRAIIVGTTSFGKGLVQTFTQISKRAAVKLTTAKYFTPSGRSINGKGIEPDLYIENAKVEFAEKENKEKSFTSSSVKSYLKKYNTEEKSEEKKSDDVKEHSMSDKYKEDYQYARAYDLIRGLSVNYKKN</sequence>
<dbReference type="InterPro" id="IPR001478">
    <property type="entry name" value="PDZ"/>
</dbReference>
<dbReference type="SMART" id="SM00228">
    <property type="entry name" value="PDZ"/>
    <property type="match status" value="1"/>
</dbReference>
<dbReference type="PANTHER" id="PTHR32060:SF30">
    <property type="entry name" value="CARBOXY-TERMINAL PROCESSING PROTEASE CTPA"/>
    <property type="match status" value="1"/>
</dbReference>
<dbReference type="EMBL" id="JARJFB010000002">
    <property type="protein sequence ID" value="MEA0970097.1"/>
    <property type="molecule type" value="Genomic_DNA"/>
</dbReference>
<keyword evidence="2 5" id="KW-0645">Protease</keyword>
<feature type="chain" id="PRO_5046826475" evidence="8">
    <location>
        <begin position="20"/>
        <end position="441"/>
    </location>
</feature>
<keyword evidence="3 5" id="KW-0378">Hydrolase</keyword>
<dbReference type="RefSeq" id="WP_322776002.1">
    <property type="nucleotide sequence ID" value="NZ_JARJFB010000002.1"/>
</dbReference>
<keyword evidence="8" id="KW-0732">Signal</keyword>
<gene>
    <name evidence="10" type="ORF">Megvenef_00045</name>
</gene>
<evidence type="ECO:0000256" key="1">
    <source>
        <dbReference type="ARBA" id="ARBA00009179"/>
    </source>
</evidence>
<feature type="compositionally biased region" description="Basic and acidic residues" evidence="7">
    <location>
        <begin position="395"/>
        <end position="415"/>
    </location>
</feature>
<dbReference type="Pfam" id="PF22694">
    <property type="entry name" value="CtpB_N-like"/>
    <property type="match status" value="1"/>
</dbReference>
<organism evidence="10 11">
    <name type="scientific">Candidatus Megaera venefica</name>
    <dbReference type="NCBI Taxonomy" id="2055910"/>
    <lineage>
        <taxon>Bacteria</taxon>
        <taxon>Pseudomonadati</taxon>
        <taxon>Pseudomonadota</taxon>
        <taxon>Alphaproteobacteria</taxon>
        <taxon>Rickettsiales</taxon>
        <taxon>Rickettsiaceae</taxon>
        <taxon>Candidatus Megaera</taxon>
    </lineage>
</organism>
<dbReference type="Gene3D" id="3.30.750.44">
    <property type="match status" value="1"/>
</dbReference>
<dbReference type="InterPro" id="IPR029045">
    <property type="entry name" value="ClpP/crotonase-like_dom_sf"/>
</dbReference>
<proteinExistence type="inferred from homology"/>
<dbReference type="Proteomes" id="UP001291687">
    <property type="component" value="Unassembled WGS sequence"/>
</dbReference>
<evidence type="ECO:0000256" key="7">
    <source>
        <dbReference type="SAM" id="MobiDB-lite"/>
    </source>
</evidence>
<feature type="region of interest" description="Disordered" evidence="7">
    <location>
        <begin position="394"/>
        <end position="415"/>
    </location>
</feature>